<dbReference type="CDD" id="cd02961">
    <property type="entry name" value="PDI_a_family"/>
    <property type="match status" value="1"/>
</dbReference>
<dbReference type="eggNOG" id="KOG0190">
    <property type="taxonomic scope" value="Eukaryota"/>
</dbReference>
<dbReference type="Proteomes" id="UP000005627">
    <property type="component" value="Chromosome 3"/>
</dbReference>
<dbReference type="GO" id="GO:0051082">
    <property type="term" value="F:unfolded protein binding"/>
    <property type="evidence" value="ECO:0007669"/>
    <property type="project" value="EnsemblFungi"/>
</dbReference>
<evidence type="ECO:0000256" key="3">
    <source>
        <dbReference type="ARBA" id="ARBA00006347"/>
    </source>
</evidence>
<evidence type="ECO:0000256" key="9">
    <source>
        <dbReference type="ARBA" id="ARBA00023235"/>
    </source>
</evidence>
<keyword evidence="16" id="KW-1185">Reference proteome</keyword>
<dbReference type="FunCoup" id="G8ZQS4">
    <property type="interactions" value="843"/>
</dbReference>
<evidence type="ECO:0000256" key="6">
    <source>
        <dbReference type="ARBA" id="ARBA00022737"/>
    </source>
</evidence>
<keyword evidence="9" id="KW-0413">Isomerase</keyword>
<comment type="catalytic activity">
    <reaction evidence="1">
        <text>Catalyzes the rearrangement of -S-S- bonds in proteins.</text>
        <dbReference type="EC" id="5.3.4.1"/>
    </reaction>
</comment>
<dbReference type="PROSITE" id="PS00194">
    <property type="entry name" value="THIOREDOXIN_1"/>
    <property type="match status" value="2"/>
</dbReference>
<dbReference type="GO" id="GO:1900103">
    <property type="term" value="P:positive regulation of endoplasmic reticulum unfolded protein response"/>
    <property type="evidence" value="ECO:0007669"/>
    <property type="project" value="EnsemblFungi"/>
</dbReference>
<evidence type="ECO:0000256" key="12">
    <source>
        <dbReference type="SAM" id="MobiDB-lite"/>
    </source>
</evidence>
<comment type="subcellular location">
    <subcellularLocation>
        <location evidence="2">Endoplasmic reticulum lumen</location>
    </subcellularLocation>
</comment>
<dbReference type="InterPro" id="IPR017937">
    <property type="entry name" value="Thioredoxin_CS"/>
</dbReference>
<proteinExistence type="inferred from homology"/>
<dbReference type="KEGG" id="tdl:TDEL_0C06720"/>
<dbReference type="STRING" id="1076872.G8ZQS4"/>
<dbReference type="InterPro" id="IPR005792">
    <property type="entry name" value="Prot_disulphide_isomerase"/>
</dbReference>
<dbReference type="GO" id="GO:0106055">
    <property type="term" value="C:mannosyl-oligosaccharide 1,2-alpha-mannosidase complex"/>
    <property type="evidence" value="ECO:0007669"/>
    <property type="project" value="EnsemblFungi"/>
</dbReference>
<dbReference type="EC" id="5.3.4.1" evidence="4"/>
<evidence type="ECO:0000256" key="11">
    <source>
        <dbReference type="PIRSR" id="PIRSR605792-51"/>
    </source>
</evidence>
<dbReference type="FunFam" id="3.40.30.10:FF:000017">
    <property type="entry name" value="Protein disulfide-isomerase A4"/>
    <property type="match status" value="1"/>
</dbReference>
<evidence type="ECO:0000313" key="15">
    <source>
        <dbReference type="EMBL" id="CCE91561.1"/>
    </source>
</evidence>
<dbReference type="GO" id="GO:0003756">
    <property type="term" value="F:protein disulfide isomerase activity"/>
    <property type="evidence" value="ECO:0007669"/>
    <property type="project" value="UniProtKB-EC"/>
</dbReference>
<feature type="disulfide bond" description="Redox-active" evidence="11">
    <location>
        <begin position="404"/>
        <end position="407"/>
    </location>
</feature>
<keyword evidence="6" id="KW-0677">Repeat</keyword>
<evidence type="ECO:0000256" key="13">
    <source>
        <dbReference type="SAM" id="SignalP"/>
    </source>
</evidence>
<dbReference type="AlphaFoldDB" id="G8ZQS4"/>
<protein>
    <recommendedName>
        <fullName evidence="4">protein disulfide-isomerase</fullName>
        <ecNumber evidence="4">5.3.4.1</ecNumber>
    </recommendedName>
</protein>
<name>G8ZQS4_TORDE</name>
<evidence type="ECO:0000259" key="14">
    <source>
        <dbReference type="PROSITE" id="PS51352"/>
    </source>
</evidence>
<evidence type="ECO:0000256" key="10">
    <source>
        <dbReference type="ARBA" id="ARBA00023284"/>
    </source>
</evidence>
<dbReference type="NCBIfam" id="TIGR01130">
    <property type="entry name" value="ER_PDI_fam"/>
    <property type="match status" value="1"/>
</dbReference>
<organism evidence="15 16">
    <name type="scientific">Torulaspora delbrueckii</name>
    <name type="common">Yeast</name>
    <name type="synonym">Candida colliculosa</name>
    <dbReference type="NCBI Taxonomy" id="4950"/>
    <lineage>
        <taxon>Eukaryota</taxon>
        <taxon>Fungi</taxon>
        <taxon>Dikarya</taxon>
        <taxon>Ascomycota</taxon>
        <taxon>Saccharomycotina</taxon>
        <taxon>Saccharomycetes</taxon>
        <taxon>Saccharomycetales</taxon>
        <taxon>Saccharomycetaceae</taxon>
        <taxon>Torulaspora</taxon>
    </lineage>
</organism>
<dbReference type="CDD" id="cd02982">
    <property type="entry name" value="PDI_b'_family"/>
    <property type="match status" value="1"/>
</dbReference>
<evidence type="ECO:0000256" key="2">
    <source>
        <dbReference type="ARBA" id="ARBA00004319"/>
    </source>
</evidence>
<dbReference type="Pfam" id="PF13848">
    <property type="entry name" value="Thioredoxin_6"/>
    <property type="match status" value="1"/>
</dbReference>
<dbReference type="PROSITE" id="PS51352">
    <property type="entry name" value="THIOREDOXIN_2"/>
    <property type="match status" value="2"/>
</dbReference>
<dbReference type="GeneID" id="11501978"/>
<dbReference type="InterPro" id="IPR036249">
    <property type="entry name" value="Thioredoxin-like_sf"/>
</dbReference>
<feature type="domain" description="Thioredoxin" evidence="14">
    <location>
        <begin position="354"/>
        <end position="486"/>
    </location>
</feature>
<feature type="chain" id="PRO_5003519181" description="protein disulfide-isomerase" evidence="13">
    <location>
        <begin position="24"/>
        <end position="523"/>
    </location>
</feature>
<comment type="similarity">
    <text evidence="3">Belongs to the protein disulfide isomerase family.</text>
</comment>
<evidence type="ECO:0000256" key="1">
    <source>
        <dbReference type="ARBA" id="ARBA00001182"/>
    </source>
</evidence>
<dbReference type="CDD" id="cd02995">
    <property type="entry name" value="PDI_a_PDI_a'_C"/>
    <property type="match status" value="1"/>
</dbReference>
<dbReference type="CDD" id="cd02981">
    <property type="entry name" value="PDI_b_family"/>
    <property type="match status" value="1"/>
</dbReference>
<dbReference type="HOGENOM" id="CLU_025879_5_0_1"/>
<feature type="compositionally biased region" description="Acidic residues" evidence="12">
    <location>
        <begin position="507"/>
        <end position="516"/>
    </location>
</feature>
<dbReference type="GO" id="GO:0006457">
    <property type="term" value="P:protein folding"/>
    <property type="evidence" value="ECO:0007669"/>
    <property type="project" value="EnsemblFungi"/>
</dbReference>
<keyword evidence="8 11" id="KW-1015">Disulfide bond</keyword>
<keyword evidence="5 13" id="KW-0732">Signal</keyword>
<feature type="region of interest" description="Disordered" evidence="12">
    <location>
        <begin position="502"/>
        <end position="523"/>
    </location>
</feature>
<dbReference type="RefSeq" id="XP_003680772.1">
    <property type="nucleotide sequence ID" value="XM_003680724.1"/>
</dbReference>
<dbReference type="InParanoid" id="G8ZQS4"/>
<dbReference type="PANTHER" id="PTHR18929">
    <property type="entry name" value="PROTEIN DISULFIDE ISOMERASE"/>
    <property type="match status" value="1"/>
</dbReference>
<dbReference type="PRINTS" id="PR00421">
    <property type="entry name" value="THIOREDOXIN"/>
</dbReference>
<gene>
    <name evidence="15" type="primary">TDEL0C06720</name>
    <name evidence="15" type="ORF">TDEL_0C06720</name>
</gene>
<dbReference type="GO" id="GO:0015035">
    <property type="term" value="F:protein-disulfide reductase activity"/>
    <property type="evidence" value="ECO:0007669"/>
    <property type="project" value="EnsemblFungi"/>
</dbReference>
<dbReference type="EMBL" id="HE616744">
    <property type="protein sequence ID" value="CCE91561.1"/>
    <property type="molecule type" value="Genomic_DNA"/>
</dbReference>
<evidence type="ECO:0000313" key="16">
    <source>
        <dbReference type="Proteomes" id="UP000005627"/>
    </source>
</evidence>
<dbReference type="SUPFAM" id="SSF52833">
    <property type="entry name" value="Thioredoxin-like"/>
    <property type="match status" value="4"/>
</dbReference>
<evidence type="ECO:0000256" key="4">
    <source>
        <dbReference type="ARBA" id="ARBA00012723"/>
    </source>
</evidence>
<evidence type="ECO:0000256" key="5">
    <source>
        <dbReference type="ARBA" id="ARBA00022729"/>
    </source>
</evidence>
<keyword evidence="10 11" id="KW-0676">Redox-active center</keyword>
<feature type="disulfide bond" description="Redox-active" evidence="11">
    <location>
        <begin position="62"/>
        <end position="65"/>
    </location>
</feature>
<dbReference type="Pfam" id="PF00085">
    <property type="entry name" value="Thioredoxin"/>
    <property type="match status" value="2"/>
</dbReference>
<accession>G8ZQS4</accession>
<dbReference type="PANTHER" id="PTHR18929:SF132">
    <property type="entry name" value="PROTEIN DISULFIDE-ISOMERASE A3"/>
    <property type="match status" value="1"/>
</dbReference>
<feature type="signal peptide" evidence="13">
    <location>
        <begin position="1"/>
        <end position="23"/>
    </location>
</feature>
<sequence length="523" mass="58468">MLLNKKTLFHFATLLTSAVGVLAQEGAVAPEDSAVVKLTSETFEQFIKDNSLALVEFFAPWCGHCKTLGPQFVKAADALQEKDIPLAQVDCTEQQELCMSQGIRGYPSLKTFKDNDISNPRDYEGARSADAIINYMIKQTLPVVQNVESEKALNEIVQNATVPVIISNGASKLNETFYQIANKFSDEYIFASCPELKSELSLQLPGVAEPIVFNGDVKKAETDAEVLESWIKVEALPYFGEVNGSTFSSYLESGIPLAYFFYTDDEELKEYAPFFTELAKEHRGKLNFASLDSRKFGRHAESLNMREQFPLFAVHNVTSNLKYGLPQLAQEEFEKLTDTVKLETKHISKLVKDLLTGKAEPIVKSEEIPEVQESNVYKIVGKTHEDLINDNKKDVLVKYYAPWCGHCKRLAPIYEELANILASDKSAAKNFIIGEVDATLNDIQDVMIEGYPTIILYPAGKDAEPVLFNSQRDLDSFLSFLEENAGNKVDTAVVREAYEKELAAKEEAEDEEEDAEETAHDEL</sequence>
<evidence type="ECO:0000256" key="8">
    <source>
        <dbReference type="ARBA" id="ARBA00023157"/>
    </source>
</evidence>
<dbReference type="FunFam" id="3.40.30.10:FF:000139">
    <property type="entry name" value="Protein disulfide-isomerase"/>
    <property type="match status" value="1"/>
</dbReference>
<dbReference type="GO" id="GO:0034976">
    <property type="term" value="P:response to endoplasmic reticulum stress"/>
    <property type="evidence" value="ECO:0007669"/>
    <property type="project" value="TreeGrafter"/>
</dbReference>
<dbReference type="OrthoDB" id="427280at2759"/>
<dbReference type="Gene3D" id="3.40.30.10">
    <property type="entry name" value="Glutaredoxin"/>
    <property type="match status" value="4"/>
</dbReference>
<feature type="domain" description="Thioredoxin" evidence="14">
    <location>
        <begin position="23"/>
        <end position="142"/>
    </location>
</feature>
<reference evidence="15 16" key="1">
    <citation type="journal article" date="2011" name="Proc. Natl. Acad. Sci. U.S.A.">
        <title>Evolutionary erosion of yeast sex chromosomes by mating-type switching accidents.</title>
        <authorList>
            <person name="Gordon J.L."/>
            <person name="Armisen D."/>
            <person name="Proux-Wera E."/>
            <person name="Oheigeartaigh S.S."/>
            <person name="Byrne K.P."/>
            <person name="Wolfe K.H."/>
        </authorList>
    </citation>
    <scope>NUCLEOTIDE SEQUENCE [LARGE SCALE GENOMIC DNA]</scope>
    <source>
        <strain evidence="16">ATCC 10662 / CBS 1146 / NBRC 0425 / NCYC 2629 / NRRL Y-866</strain>
    </source>
</reference>
<keyword evidence="7" id="KW-0256">Endoplasmic reticulum</keyword>
<evidence type="ECO:0000256" key="7">
    <source>
        <dbReference type="ARBA" id="ARBA00022824"/>
    </source>
</evidence>
<dbReference type="InterPro" id="IPR013766">
    <property type="entry name" value="Thioredoxin_domain"/>
</dbReference>